<gene>
    <name evidence="1" type="ORF">CVLEPA_LOCUS10358</name>
</gene>
<keyword evidence="2" id="KW-1185">Reference proteome</keyword>
<protein>
    <submittedName>
        <fullName evidence="1">Uncharacterized protein</fullName>
    </submittedName>
</protein>
<reference evidence="1 2" key="1">
    <citation type="submission" date="2024-02" db="EMBL/GenBank/DDBJ databases">
        <authorList>
            <person name="Daric V."/>
            <person name="Darras S."/>
        </authorList>
    </citation>
    <scope>NUCLEOTIDE SEQUENCE [LARGE SCALE GENOMIC DNA]</scope>
</reference>
<dbReference type="Proteomes" id="UP001642483">
    <property type="component" value="Unassembled WGS sequence"/>
</dbReference>
<sequence length="141" mass="15388">MGFRIVGFGFDSLPRWVCFCPFTSVQCTEINGIDRSREEKSGQLPQATYVPGTDAPARTGSIGLWGGAVWQLMSKQKHAGKNTPMHELKQLTTLEELKSAVATTATGKACLDGIPVDPPKCVKHIVPFLYSVQCKCWNSEG</sequence>
<organism evidence="1 2">
    <name type="scientific">Clavelina lepadiformis</name>
    <name type="common">Light-bulb sea squirt</name>
    <name type="synonym">Ascidia lepadiformis</name>
    <dbReference type="NCBI Taxonomy" id="159417"/>
    <lineage>
        <taxon>Eukaryota</taxon>
        <taxon>Metazoa</taxon>
        <taxon>Chordata</taxon>
        <taxon>Tunicata</taxon>
        <taxon>Ascidiacea</taxon>
        <taxon>Aplousobranchia</taxon>
        <taxon>Clavelinidae</taxon>
        <taxon>Clavelina</taxon>
    </lineage>
</organism>
<dbReference type="EMBL" id="CAWYQH010000068">
    <property type="protein sequence ID" value="CAK8680070.1"/>
    <property type="molecule type" value="Genomic_DNA"/>
</dbReference>
<proteinExistence type="predicted"/>
<accession>A0ABP0FNM2</accession>
<evidence type="ECO:0000313" key="1">
    <source>
        <dbReference type="EMBL" id="CAK8680070.1"/>
    </source>
</evidence>
<name>A0ABP0FNM2_CLALP</name>
<comment type="caution">
    <text evidence="1">The sequence shown here is derived from an EMBL/GenBank/DDBJ whole genome shotgun (WGS) entry which is preliminary data.</text>
</comment>
<evidence type="ECO:0000313" key="2">
    <source>
        <dbReference type="Proteomes" id="UP001642483"/>
    </source>
</evidence>